<reference evidence="1 2" key="1">
    <citation type="submission" date="2023-02" db="EMBL/GenBank/DDBJ databases">
        <title>LHISI_Scaffold_Assembly.</title>
        <authorList>
            <person name="Stuart O.P."/>
            <person name="Cleave R."/>
            <person name="Magrath M.J.L."/>
            <person name="Mikheyev A.S."/>
        </authorList>
    </citation>
    <scope>NUCLEOTIDE SEQUENCE [LARGE SCALE GENOMIC DNA]</scope>
    <source>
        <strain evidence="1">Daus_M_001</strain>
        <tissue evidence="1">Leg muscle</tissue>
    </source>
</reference>
<sequence length="298" mass="33794">MEFCITSERRDNQTKASLGVNKSTELVRRETKCISEQTRGVHWEGVVNARDVAAADEPASKRHGRFGSGGDSTATARKKLLIQERALFTFIFGGASFAVKFPNHWAQAGDEISSRNKTERNMVHNMAPRNEFEQVGDCGVRKTQIPSNLGHIWAIFYAHTIIKPKYIPRSCTRLQPRPEYEKHNSVCFPLQVLHDKTLNQAVDVLRYMPTASVHAELKYPLLRELIKYLAEQLHKPAARNTNTLVSAVGKYDHEALWKHKRPESLLWEETSPLIIVPKSARLVILTACSTSPTNLERR</sequence>
<dbReference type="EMBL" id="JARBHB010000007">
    <property type="protein sequence ID" value="KAJ8878421.1"/>
    <property type="molecule type" value="Genomic_DNA"/>
</dbReference>
<accession>A0ABQ9H2L2</accession>
<comment type="caution">
    <text evidence="1">The sequence shown here is derived from an EMBL/GenBank/DDBJ whole genome shotgun (WGS) entry which is preliminary data.</text>
</comment>
<gene>
    <name evidence="1" type="ORF">PR048_018999</name>
</gene>
<proteinExistence type="predicted"/>
<dbReference type="Proteomes" id="UP001159363">
    <property type="component" value="Chromosome 6"/>
</dbReference>
<evidence type="ECO:0000313" key="2">
    <source>
        <dbReference type="Proteomes" id="UP001159363"/>
    </source>
</evidence>
<protein>
    <submittedName>
        <fullName evidence="1">Uncharacterized protein</fullName>
    </submittedName>
</protein>
<organism evidence="1 2">
    <name type="scientific">Dryococelus australis</name>
    <dbReference type="NCBI Taxonomy" id="614101"/>
    <lineage>
        <taxon>Eukaryota</taxon>
        <taxon>Metazoa</taxon>
        <taxon>Ecdysozoa</taxon>
        <taxon>Arthropoda</taxon>
        <taxon>Hexapoda</taxon>
        <taxon>Insecta</taxon>
        <taxon>Pterygota</taxon>
        <taxon>Neoptera</taxon>
        <taxon>Polyneoptera</taxon>
        <taxon>Phasmatodea</taxon>
        <taxon>Verophasmatodea</taxon>
        <taxon>Anareolatae</taxon>
        <taxon>Phasmatidae</taxon>
        <taxon>Eurycanthinae</taxon>
        <taxon>Dryococelus</taxon>
    </lineage>
</organism>
<evidence type="ECO:0000313" key="1">
    <source>
        <dbReference type="EMBL" id="KAJ8878421.1"/>
    </source>
</evidence>
<keyword evidence="2" id="KW-1185">Reference proteome</keyword>
<name>A0ABQ9H2L2_9NEOP</name>